<feature type="transmembrane region" description="Helical" evidence="8">
    <location>
        <begin position="413"/>
        <end position="430"/>
    </location>
</feature>
<feature type="transmembrane region" description="Helical" evidence="8">
    <location>
        <begin position="226"/>
        <end position="244"/>
    </location>
</feature>
<feature type="transmembrane region" description="Helical" evidence="8">
    <location>
        <begin position="46"/>
        <end position="70"/>
    </location>
</feature>
<protein>
    <submittedName>
        <fullName evidence="9">Sodium:solute symporter family protein</fullName>
    </submittedName>
</protein>
<evidence type="ECO:0000256" key="5">
    <source>
        <dbReference type="ARBA" id="ARBA00022989"/>
    </source>
</evidence>
<feature type="transmembrane region" description="Helical" evidence="8">
    <location>
        <begin position="76"/>
        <end position="94"/>
    </location>
</feature>
<keyword evidence="4 8" id="KW-0812">Transmembrane</keyword>
<feature type="transmembrane region" description="Helical" evidence="8">
    <location>
        <begin position="186"/>
        <end position="206"/>
    </location>
</feature>
<evidence type="ECO:0000256" key="7">
    <source>
        <dbReference type="RuleBase" id="RU362091"/>
    </source>
</evidence>
<reference evidence="9 10" key="1">
    <citation type="submission" date="2020-01" db="EMBL/GenBank/DDBJ databases">
        <authorList>
            <person name="Gulvik C.A."/>
            <person name="Batra D.G."/>
        </authorList>
    </citation>
    <scope>NUCLEOTIDE SEQUENCE [LARGE SCALE GENOMIC DNA]</scope>
    <source>
        <strain evidence="9 10">W9323</strain>
    </source>
</reference>
<evidence type="ECO:0000256" key="8">
    <source>
        <dbReference type="SAM" id="Phobius"/>
    </source>
</evidence>
<dbReference type="RefSeq" id="WP_173219612.1">
    <property type="nucleotide sequence ID" value="NZ_CP048104.1"/>
</dbReference>
<dbReference type="PANTHER" id="PTHR48086">
    <property type="entry name" value="SODIUM/PROLINE SYMPORTER-RELATED"/>
    <property type="match status" value="1"/>
</dbReference>
<gene>
    <name evidence="9" type="ORF">GXN76_01360</name>
</gene>
<feature type="transmembrane region" description="Helical" evidence="8">
    <location>
        <begin position="125"/>
        <end position="149"/>
    </location>
</feature>
<dbReference type="Gene3D" id="1.20.1730.10">
    <property type="entry name" value="Sodium/glucose cotransporter"/>
    <property type="match status" value="1"/>
</dbReference>
<feature type="transmembrane region" description="Helical" evidence="8">
    <location>
        <begin position="265"/>
        <end position="289"/>
    </location>
</feature>
<evidence type="ECO:0000256" key="2">
    <source>
        <dbReference type="ARBA" id="ARBA00006434"/>
    </source>
</evidence>
<feature type="transmembrane region" description="Helical" evidence="8">
    <location>
        <begin position="309"/>
        <end position="339"/>
    </location>
</feature>
<dbReference type="InterPro" id="IPR038377">
    <property type="entry name" value="Na/Glc_symporter_sf"/>
</dbReference>
<keyword evidence="6 8" id="KW-0472">Membrane</keyword>
<dbReference type="GO" id="GO:0005886">
    <property type="term" value="C:plasma membrane"/>
    <property type="evidence" value="ECO:0007669"/>
    <property type="project" value="TreeGrafter"/>
</dbReference>
<dbReference type="Pfam" id="PF00474">
    <property type="entry name" value="SSF"/>
    <property type="match status" value="1"/>
</dbReference>
<proteinExistence type="inferred from homology"/>
<accession>A0A7D3Y822</accession>
<comment type="subcellular location">
    <subcellularLocation>
        <location evidence="1">Membrane</location>
        <topology evidence="1">Multi-pass membrane protein</topology>
    </subcellularLocation>
</comment>
<dbReference type="AlphaFoldDB" id="A0A7D3Y822"/>
<keyword evidence="5 8" id="KW-1133">Transmembrane helix</keyword>
<evidence type="ECO:0000313" key="10">
    <source>
        <dbReference type="Proteomes" id="UP000503088"/>
    </source>
</evidence>
<dbReference type="PROSITE" id="PS50283">
    <property type="entry name" value="NA_SOLUT_SYMP_3"/>
    <property type="match status" value="1"/>
</dbReference>
<dbReference type="CDD" id="cd10322">
    <property type="entry name" value="SLC5sbd"/>
    <property type="match status" value="1"/>
</dbReference>
<name>A0A7D3Y822_9BACL</name>
<keyword evidence="3" id="KW-0813">Transport</keyword>
<evidence type="ECO:0000313" key="9">
    <source>
        <dbReference type="EMBL" id="QKG83241.1"/>
    </source>
</evidence>
<dbReference type="InterPro" id="IPR050277">
    <property type="entry name" value="Sodium:Solute_Symporter"/>
</dbReference>
<evidence type="ECO:0000256" key="6">
    <source>
        <dbReference type="ARBA" id="ARBA00023136"/>
    </source>
</evidence>
<feature type="transmembrane region" description="Helical" evidence="8">
    <location>
        <begin position="442"/>
        <end position="460"/>
    </location>
</feature>
<sequence length="492" mass="52875">MVENQHVYLIVFLAFLALMLVVGILISRKVKSGEDFLMGGRRLSSFLLIGTTVATLVGTGSSMGAVQFAYSNGWAGALYGIGGAVGILALLFLFGDVRKYHFMTYSEELSYYFGASKLIKGLTSILLYIASIGWLGAHVLGGSLYLSWITGLDPVTAKICTAVGFAGFTIIGGYLSVVITDTIQGFILFFGFILLTVLSLVKIGGYSTISDNLPHDMVSFLGTQHMGWIPAISLIVVIAVGVLATPSYRQRIYSSKDASTIRKGFIVSGILFAIFSLFPSIAGMAARILNPDIETGYAFPYLATEVFPLWVGAIVLVSGLSATMSSGSSDFIAAVTILLRDVYQIFMGKPPKKENMIPYSRISLVLTIILAFVLTLGSNNIIDYISNFISTVMSGLFVAAVLGKFWPRANWQGGLASIISGSFISFIVLINDSLLSFWGNPILPSLVGAFTFGIVVSLITPENRVTKEEALRRLDEERSVLEGGTSTSSKAL</sequence>
<dbReference type="GO" id="GO:0022857">
    <property type="term" value="F:transmembrane transporter activity"/>
    <property type="evidence" value="ECO:0007669"/>
    <property type="project" value="InterPro"/>
</dbReference>
<feature type="transmembrane region" description="Helical" evidence="8">
    <location>
        <begin position="6"/>
        <end position="26"/>
    </location>
</feature>
<dbReference type="PANTHER" id="PTHR48086:SF7">
    <property type="entry name" value="SODIUM-SOLUTE SYMPORTER-RELATED"/>
    <property type="match status" value="1"/>
</dbReference>
<evidence type="ECO:0000256" key="3">
    <source>
        <dbReference type="ARBA" id="ARBA00022448"/>
    </source>
</evidence>
<dbReference type="KEGG" id="kpul:GXN76_01360"/>
<feature type="transmembrane region" description="Helical" evidence="8">
    <location>
        <begin position="359"/>
        <end position="378"/>
    </location>
</feature>
<feature type="transmembrane region" description="Helical" evidence="8">
    <location>
        <begin position="384"/>
        <end position="406"/>
    </location>
</feature>
<evidence type="ECO:0000256" key="4">
    <source>
        <dbReference type="ARBA" id="ARBA00022692"/>
    </source>
</evidence>
<dbReference type="Proteomes" id="UP000503088">
    <property type="component" value="Chromosome"/>
</dbReference>
<dbReference type="EMBL" id="CP048104">
    <property type="protein sequence ID" value="QKG83241.1"/>
    <property type="molecule type" value="Genomic_DNA"/>
</dbReference>
<dbReference type="InterPro" id="IPR001734">
    <property type="entry name" value="Na/solute_symporter"/>
</dbReference>
<keyword evidence="10" id="KW-1185">Reference proteome</keyword>
<organism evidence="9 10">
    <name type="scientific">Kroppenstedtia pulmonis</name>
    <dbReference type="NCBI Taxonomy" id="1380685"/>
    <lineage>
        <taxon>Bacteria</taxon>
        <taxon>Bacillati</taxon>
        <taxon>Bacillota</taxon>
        <taxon>Bacilli</taxon>
        <taxon>Bacillales</taxon>
        <taxon>Thermoactinomycetaceae</taxon>
        <taxon>Kroppenstedtia</taxon>
    </lineage>
</organism>
<evidence type="ECO:0000256" key="1">
    <source>
        <dbReference type="ARBA" id="ARBA00004141"/>
    </source>
</evidence>
<comment type="similarity">
    <text evidence="2 7">Belongs to the sodium:solute symporter (SSF) (TC 2.A.21) family.</text>
</comment>
<feature type="transmembrane region" description="Helical" evidence="8">
    <location>
        <begin position="155"/>
        <end position="179"/>
    </location>
</feature>